<dbReference type="AlphaFoldDB" id="A0A7U2HWB5"/>
<feature type="signal peptide" evidence="1">
    <location>
        <begin position="1"/>
        <end position="18"/>
    </location>
</feature>
<evidence type="ECO:0000313" key="2">
    <source>
        <dbReference type="EMBL" id="QRC92684.1"/>
    </source>
</evidence>
<reference evidence="3" key="1">
    <citation type="journal article" date="2021" name="BMC Genomics">
        <title>Chromosome-level genome assembly and manually-curated proteome of model necrotroph Parastagonospora nodorum Sn15 reveals a genome-wide trove of candidate effector homologs, and redundancy of virulence-related functions within an accessory chromosome.</title>
        <authorList>
            <person name="Bertazzoni S."/>
            <person name="Jones D.A.B."/>
            <person name="Phan H.T."/>
            <person name="Tan K.-C."/>
            <person name="Hane J.K."/>
        </authorList>
    </citation>
    <scope>NUCLEOTIDE SEQUENCE [LARGE SCALE GENOMIC DNA]</scope>
    <source>
        <strain evidence="3">SN15 / ATCC MYA-4574 / FGSC 10173)</strain>
    </source>
</reference>
<sequence>MKLFMITLIIAMASTVSANDPKSKPEPDCTLKAQKCDGNLLVTCHKFVNKHIWVPERVCKECTGGDKEPVCYF</sequence>
<name>A0A7U2HWB5_PHANO</name>
<dbReference type="VEuPathDB" id="FungiDB:JI435_428480"/>
<accession>A0A7U2HWB5</accession>
<dbReference type="Proteomes" id="UP000663193">
    <property type="component" value="Chromosome 2"/>
</dbReference>
<evidence type="ECO:0000256" key="1">
    <source>
        <dbReference type="SAM" id="SignalP"/>
    </source>
</evidence>
<keyword evidence="3" id="KW-1185">Reference proteome</keyword>
<protein>
    <submittedName>
        <fullName evidence="2">Uncharacterized protein</fullName>
    </submittedName>
</protein>
<feature type="chain" id="PRO_5034078650" evidence="1">
    <location>
        <begin position="19"/>
        <end position="73"/>
    </location>
</feature>
<dbReference type="EMBL" id="CP069024">
    <property type="protein sequence ID" value="QRC92684.1"/>
    <property type="molecule type" value="Genomic_DNA"/>
</dbReference>
<gene>
    <name evidence="2" type="ORF">JI435_428480</name>
</gene>
<proteinExistence type="predicted"/>
<keyword evidence="1" id="KW-0732">Signal</keyword>
<dbReference type="RefSeq" id="XP_001798579.1">
    <property type="nucleotide sequence ID" value="XM_001798527.1"/>
</dbReference>
<evidence type="ECO:0000313" key="3">
    <source>
        <dbReference type="Proteomes" id="UP000663193"/>
    </source>
</evidence>
<dbReference type="KEGG" id="pno:SNOG_08260"/>
<organism evidence="2 3">
    <name type="scientific">Phaeosphaeria nodorum (strain SN15 / ATCC MYA-4574 / FGSC 10173)</name>
    <name type="common">Glume blotch fungus</name>
    <name type="synonym">Parastagonospora nodorum</name>
    <dbReference type="NCBI Taxonomy" id="321614"/>
    <lineage>
        <taxon>Eukaryota</taxon>
        <taxon>Fungi</taxon>
        <taxon>Dikarya</taxon>
        <taxon>Ascomycota</taxon>
        <taxon>Pezizomycotina</taxon>
        <taxon>Dothideomycetes</taxon>
        <taxon>Pleosporomycetidae</taxon>
        <taxon>Pleosporales</taxon>
        <taxon>Pleosporineae</taxon>
        <taxon>Phaeosphaeriaceae</taxon>
        <taxon>Parastagonospora</taxon>
    </lineage>
</organism>